<dbReference type="PANTHER" id="PTHR33567:SF3">
    <property type="entry name" value="CHROMATE ION TRANSPORTER (EUROFUNG)"/>
    <property type="match status" value="1"/>
</dbReference>
<evidence type="ECO:0000256" key="7">
    <source>
        <dbReference type="SAM" id="Phobius"/>
    </source>
</evidence>
<feature type="transmembrane region" description="Helical" evidence="7">
    <location>
        <begin position="119"/>
        <end position="140"/>
    </location>
</feature>
<evidence type="ECO:0000256" key="5">
    <source>
        <dbReference type="ARBA" id="ARBA00022989"/>
    </source>
</evidence>
<feature type="transmembrane region" description="Helical" evidence="7">
    <location>
        <begin position="90"/>
        <end position="113"/>
    </location>
</feature>
<feature type="transmembrane region" description="Helical" evidence="7">
    <location>
        <begin position="238"/>
        <end position="262"/>
    </location>
</feature>
<feature type="transmembrane region" description="Helical" evidence="7">
    <location>
        <begin position="421"/>
        <end position="438"/>
    </location>
</feature>
<comment type="similarity">
    <text evidence="2">Belongs to the chromate ion transporter (CHR) (TC 2.A.51) family.</text>
</comment>
<dbReference type="PIRSF" id="PIRSF004810">
    <property type="entry name" value="ChrA"/>
    <property type="match status" value="1"/>
</dbReference>
<accession>A0ABY1YE63</accession>
<feature type="transmembrane region" description="Helical" evidence="7">
    <location>
        <begin position="350"/>
        <end position="375"/>
    </location>
</feature>
<dbReference type="PANTHER" id="PTHR33567">
    <property type="entry name" value="CHROMATE ION TRANSPORTER (EUROFUNG)"/>
    <property type="match status" value="1"/>
</dbReference>
<comment type="subcellular location">
    <subcellularLocation>
        <location evidence="1">Cell membrane</location>
        <topology evidence="1">Multi-pass membrane protein</topology>
    </subcellularLocation>
</comment>
<comment type="caution">
    <text evidence="8">The sequence shown here is derived from an EMBL/GenBank/DDBJ whole genome shotgun (WGS) entry which is preliminary data.</text>
</comment>
<gene>
    <name evidence="8" type="primary">chrA</name>
    <name evidence="8" type="ORF">EYC79_05290</name>
</gene>
<reference evidence="8 9" key="1">
    <citation type="submission" date="2019-02" db="EMBL/GenBank/DDBJ databases">
        <title>Current taxonomic status of genus Agrobacterium and description of Agrobacterium cavarae sp. nov. isolated from maize roots.</title>
        <authorList>
            <person name="Flores-Felix J.D."/>
            <person name="Menendez E."/>
            <person name="Ramirez-Bahena M.H."/>
            <person name="Garcia-Fraile P."/>
            <person name="Velazquez E."/>
        </authorList>
    </citation>
    <scope>NUCLEOTIDE SEQUENCE [LARGE SCALE GENOMIC DNA]</scope>
    <source>
        <strain evidence="8 9">RZME10</strain>
    </source>
</reference>
<feature type="transmembrane region" description="Helical" evidence="7">
    <location>
        <begin position="396"/>
        <end position="415"/>
    </location>
</feature>
<proteinExistence type="inferred from homology"/>
<dbReference type="InterPro" id="IPR014047">
    <property type="entry name" value="Chr_Tranpt_l_chain"/>
</dbReference>
<feature type="transmembrane region" description="Helical" evidence="7">
    <location>
        <begin position="312"/>
        <end position="338"/>
    </location>
</feature>
<keyword evidence="9" id="KW-1185">Reference proteome</keyword>
<organism evidence="8 9">
    <name type="scientific">Agrobacterium cavarae</name>
    <dbReference type="NCBI Taxonomy" id="2528239"/>
    <lineage>
        <taxon>Bacteria</taxon>
        <taxon>Pseudomonadati</taxon>
        <taxon>Pseudomonadota</taxon>
        <taxon>Alphaproteobacteria</taxon>
        <taxon>Hyphomicrobiales</taxon>
        <taxon>Rhizobiaceae</taxon>
        <taxon>Rhizobium/Agrobacterium group</taxon>
        <taxon>Agrobacterium</taxon>
    </lineage>
</organism>
<dbReference type="RefSeq" id="WP_130977344.1">
    <property type="nucleotide sequence ID" value="NZ_SISF01000023.1"/>
</dbReference>
<evidence type="ECO:0000256" key="4">
    <source>
        <dbReference type="ARBA" id="ARBA00022692"/>
    </source>
</evidence>
<keyword evidence="6 7" id="KW-0472">Membrane</keyword>
<evidence type="ECO:0000256" key="1">
    <source>
        <dbReference type="ARBA" id="ARBA00004651"/>
    </source>
</evidence>
<evidence type="ECO:0000313" key="8">
    <source>
        <dbReference type="EMBL" id="TBN17210.1"/>
    </source>
</evidence>
<dbReference type="InterPro" id="IPR003370">
    <property type="entry name" value="Chromate_transpt"/>
</dbReference>
<dbReference type="Proteomes" id="UP000294239">
    <property type="component" value="Unassembled WGS sequence"/>
</dbReference>
<feature type="transmembrane region" description="Helical" evidence="7">
    <location>
        <begin position="205"/>
        <end position="226"/>
    </location>
</feature>
<evidence type="ECO:0000256" key="2">
    <source>
        <dbReference type="ARBA" id="ARBA00005262"/>
    </source>
</evidence>
<keyword evidence="5 7" id="KW-1133">Transmembrane helix</keyword>
<dbReference type="NCBIfam" id="TIGR00937">
    <property type="entry name" value="2A51"/>
    <property type="match status" value="1"/>
</dbReference>
<sequence length="439" mass="47455">MTDFLRSETSATHPTLSELFFVFGRVGLLSFGGPAGQIGMMHRVLVDEKRWLSEERFLHALNYCMLLPGPEAQQLATYAGWLLHGRRGGIIAGMLFVLPGFLVIVALAAAYALYQDTHWLPALLFGLKAGVLAIVIEALLRVAKRALKSRFLIGVAVAAFIALFFFGVPFPLVILAAGISGFLKARGGRSTKPDVESKAPPLLRQIRGVLVGILIWQMPLLLFWLLAAPSSLIELQEFFSRLAVVTFGGAYAVLAYVAQVAVETHHWMTASEMLDGLALAEATPGPLVLVLSYIGFLAAFRHPGMLDPMLAGVLGASVAAWATFVPSFIFIFLGAPYVERLRDNAALSGALSAITGAVVGVILNLSVWFGLHVLFGKVDRVELLPQINFGMSLPDWHSLDLASLALFVVSAIMLFRLKFGMLPVLGLCIGAGFIRLWLG</sequence>
<feature type="transmembrane region" description="Helical" evidence="7">
    <location>
        <begin position="152"/>
        <end position="185"/>
    </location>
</feature>
<evidence type="ECO:0000313" key="9">
    <source>
        <dbReference type="Proteomes" id="UP000294239"/>
    </source>
</evidence>
<dbReference type="Pfam" id="PF02417">
    <property type="entry name" value="Chromate_transp"/>
    <property type="match status" value="2"/>
</dbReference>
<keyword evidence="4 7" id="KW-0812">Transmembrane</keyword>
<evidence type="ECO:0000256" key="3">
    <source>
        <dbReference type="ARBA" id="ARBA00022475"/>
    </source>
</evidence>
<protein>
    <submittedName>
        <fullName evidence="8">Chromate efflux transporter</fullName>
    </submittedName>
</protein>
<evidence type="ECO:0000256" key="6">
    <source>
        <dbReference type="ARBA" id="ARBA00023136"/>
    </source>
</evidence>
<keyword evidence="3" id="KW-1003">Cell membrane</keyword>
<dbReference type="GeneID" id="301040594"/>
<feature type="transmembrane region" description="Helical" evidence="7">
    <location>
        <begin position="282"/>
        <end position="300"/>
    </location>
</feature>
<dbReference type="EMBL" id="SISF01000023">
    <property type="protein sequence ID" value="TBN17210.1"/>
    <property type="molecule type" value="Genomic_DNA"/>
</dbReference>
<name>A0ABY1YE63_9HYPH</name>